<accession>A0A1F8GFX0</accession>
<organism evidence="1 2">
    <name type="scientific">Candidatus Yanofskybacteria bacterium RIFCSPLOWO2_01_FULL_43_22</name>
    <dbReference type="NCBI Taxonomy" id="1802695"/>
    <lineage>
        <taxon>Bacteria</taxon>
        <taxon>Candidatus Yanofskyibacteriota</taxon>
    </lineage>
</organism>
<evidence type="ECO:0000313" key="2">
    <source>
        <dbReference type="Proteomes" id="UP000178911"/>
    </source>
</evidence>
<protein>
    <submittedName>
        <fullName evidence="1">Uncharacterized protein</fullName>
    </submittedName>
</protein>
<dbReference type="AlphaFoldDB" id="A0A1F8GFX0"/>
<comment type="caution">
    <text evidence="1">The sequence shown here is derived from an EMBL/GenBank/DDBJ whole genome shotgun (WGS) entry which is preliminary data.</text>
</comment>
<reference evidence="1 2" key="1">
    <citation type="journal article" date="2016" name="Nat. Commun.">
        <title>Thousands of microbial genomes shed light on interconnected biogeochemical processes in an aquifer system.</title>
        <authorList>
            <person name="Anantharaman K."/>
            <person name="Brown C.T."/>
            <person name="Hug L.A."/>
            <person name="Sharon I."/>
            <person name="Castelle C.J."/>
            <person name="Probst A.J."/>
            <person name="Thomas B.C."/>
            <person name="Singh A."/>
            <person name="Wilkins M.J."/>
            <person name="Karaoz U."/>
            <person name="Brodie E.L."/>
            <person name="Williams K.H."/>
            <person name="Hubbard S.S."/>
            <person name="Banfield J.F."/>
        </authorList>
    </citation>
    <scope>NUCLEOTIDE SEQUENCE [LARGE SCALE GENOMIC DNA]</scope>
</reference>
<gene>
    <name evidence="1" type="ORF">A3A13_03860</name>
</gene>
<proteinExistence type="predicted"/>
<dbReference type="EMBL" id="MGKJ01000013">
    <property type="protein sequence ID" value="OGN24285.1"/>
    <property type="molecule type" value="Genomic_DNA"/>
</dbReference>
<sequence>MKKEPSPTLDTERVNDAKEGVLYGHFLIIDDKNRYARRNEPELQEGKIIHYLNVINFLDGDKRFHRFKLLKQIGGLEYIFTLAESFGSYSVSFKTKKYEYAIVGLHPEDRDVLFRTLADFIKSVAEFDQNIKEIMASPADAPYSRKEMEACIEEILTSPNNQLTKEEIVSEYRGNQVFDLYFRLFDKVFERSLKQRHRSGGRSRLFKSMFRKYLPGWEISNDFSIGHDFVLKRR</sequence>
<dbReference type="STRING" id="1802695.A3A13_03860"/>
<dbReference type="Proteomes" id="UP000178911">
    <property type="component" value="Unassembled WGS sequence"/>
</dbReference>
<name>A0A1F8GFX0_9BACT</name>
<evidence type="ECO:0000313" key="1">
    <source>
        <dbReference type="EMBL" id="OGN24285.1"/>
    </source>
</evidence>